<comment type="subcellular location">
    <subcellularLocation>
        <location evidence="3">Cytoplasm</location>
    </subcellularLocation>
</comment>
<sequence length="222" mass="22469">MPPPAAYPGAMTTVLLTGFEPFAGDSANPSGDAVRAVAARWDRAETLIVEVLPVTFADAAARLRVLIERHSPDVVIATGLAGGRSAVTPERVALNLADARIPDNAGVQPTDAVVVGGTPDARFATLPVKRIAAAVAAASVPSSVSLTAGTFVCNAAMYTVLDATADRAGVRAGFVHVPWSTETAPAGAPALALADIVRALEIAIDVSLTSDDGRPLVGGEIA</sequence>
<dbReference type="InterPro" id="IPR036440">
    <property type="entry name" value="Peptidase_C15-like_sf"/>
</dbReference>
<dbReference type="Gene3D" id="3.40.630.20">
    <property type="entry name" value="Peptidase C15, pyroglutamyl peptidase I-like"/>
    <property type="match status" value="1"/>
</dbReference>
<dbReference type="PROSITE" id="PS01333">
    <property type="entry name" value="PYRASE_GLU"/>
    <property type="match status" value="1"/>
</dbReference>
<protein>
    <recommendedName>
        <fullName evidence="9">Pyroglutamyl-peptidase I</fullName>
        <ecNumber evidence="9">3.4.19.3</ecNumber>
    </recommendedName>
</protein>
<evidence type="ECO:0000256" key="8">
    <source>
        <dbReference type="ARBA" id="ARBA00022807"/>
    </source>
</evidence>
<keyword evidence="6" id="KW-0645">Protease</keyword>
<accession>A0A0F0LY01</accession>
<dbReference type="GO" id="GO:0006508">
    <property type="term" value="P:proteolysis"/>
    <property type="evidence" value="ECO:0007669"/>
    <property type="project" value="UniProtKB-KW"/>
</dbReference>
<dbReference type="AlphaFoldDB" id="A0A0F0LY01"/>
<dbReference type="GO" id="GO:0016920">
    <property type="term" value="F:pyroglutamyl-peptidase activity"/>
    <property type="evidence" value="ECO:0007669"/>
    <property type="project" value="UniProtKB-EC"/>
</dbReference>
<keyword evidence="7 11" id="KW-0378">Hydrolase</keyword>
<dbReference type="CDD" id="cd00501">
    <property type="entry name" value="Peptidase_C15"/>
    <property type="match status" value="1"/>
</dbReference>
<proteinExistence type="inferred from homology"/>
<dbReference type="GO" id="GO:0005829">
    <property type="term" value="C:cytosol"/>
    <property type="evidence" value="ECO:0007669"/>
    <property type="project" value="InterPro"/>
</dbReference>
<dbReference type="PATRIC" id="fig|400772.4.peg.392"/>
<evidence type="ECO:0000256" key="4">
    <source>
        <dbReference type="ARBA" id="ARBA00006641"/>
    </source>
</evidence>
<evidence type="ECO:0000256" key="2">
    <source>
        <dbReference type="ARBA" id="ARBA00002280"/>
    </source>
</evidence>
<evidence type="ECO:0000313" key="12">
    <source>
        <dbReference type="Proteomes" id="UP000033451"/>
    </source>
</evidence>
<comment type="similarity">
    <text evidence="4">Belongs to the peptidase C15 family.</text>
</comment>
<dbReference type="Pfam" id="PF01470">
    <property type="entry name" value="Peptidase_C15"/>
    <property type="match status" value="1"/>
</dbReference>
<evidence type="ECO:0000313" key="11">
    <source>
        <dbReference type="EMBL" id="KJL41282.1"/>
    </source>
</evidence>
<dbReference type="NCBIfam" id="NF009676">
    <property type="entry name" value="PRK13197.1"/>
    <property type="match status" value="1"/>
</dbReference>
<evidence type="ECO:0000256" key="5">
    <source>
        <dbReference type="ARBA" id="ARBA00022490"/>
    </source>
</evidence>
<dbReference type="Proteomes" id="UP000033451">
    <property type="component" value="Unassembled WGS sequence"/>
</dbReference>
<dbReference type="SUPFAM" id="SSF53182">
    <property type="entry name" value="Pyrrolidone carboxyl peptidase (pyroglutamate aminopeptidase)"/>
    <property type="match status" value="1"/>
</dbReference>
<dbReference type="STRING" id="400772.RR49_00362"/>
<keyword evidence="12" id="KW-1185">Reference proteome</keyword>
<comment type="caution">
    <text evidence="11">The sequence shown here is derived from an EMBL/GenBank/DDBJ whole genome shotgun (WGS) entry which is preliminary data.</text>
</comment>
<evidence type="ECO:0000256" key="10">
    <source>
        <dbReference type="PROSITE-ProRule" id="PRU10077"/>
    </source>
</evidence>
<dbReference type="InterPro" id="IPR029762">
    <property type="entry name" value="PGP-I_bact-type"/>
</dbReference>
<evidence type="ECO:0000256" key="6">
    <source>
        <dbReference type="ARBA" id="ARBA00022670"/>
    </source>
</evidence>
<feature type="active site" evidence="10">
    <location>
        <position position="153"/>
    </location>
</feature>
<dbReference type="InterPro" id="IPR033693">
    <property type="entry name" value="PGPEP1_Glu_AS"/>
</dbReference>
<dbReference type="PROSITE" id="PS01334">
    <property type="entry name" value="PYRASE_CYS"/>
    <property type="match status" value="1"/>
</dbReference>
<reference evidence="11 12" key="1">
    <citation type="submission" date="2015-02" db="EMBL/GenBank/DDBJ databases">
        <title>Draft genome sequences of ten Microbacterium spp. with emphasis on heavy metal contaminated environments.</title>
        <authorList>
            <person name="Corretto E."/>
        </authorList>
    </citation>
    <scope>NUCLEOTIDE SEQUENCE [LARGE SCALE GENOMIC DNA]</scope>
    <source>
        <strain evidence="11 12">DSM 18659</strain>
    </source>
</reference>
<comment type="catalytic activity">
    <reaction evidence="1 9">
        <text>Release of an N-terminal pyroglutamyl group from a polypeptide, the second amino acid generally not being Pro.</text>
        <dbReference type="EC" id="3.4.19.3"/>
    </reaction>
</comment>
<dbReference type="NCBIfam" id="TIGR00504">
    <property type="entry name" value="pyro_pdase"/>
    <property type="match status" value="1"/>
</dbReference>
<dbReference type="PANTHER" id="PTHR23402">
    <property type="entry name" value="PROTEASE FAMILY C15 PYROGLUTAMYL-PEPTIDASE I-RELATED"/>
    <property type="match status" value="1"/>
</dbReference>
<gene>
    <name evidence="11" type="primary">pcp</name>
    <name evidence="11" type="ORF">RR49_00362</name>
</gene>
<dbReference type="InterPro" id="IPR033694">
    <property type="entry name" value="PGPEP1_Cys_AS"/>
</dbReference>
<dbReference type="EMBL" id="JYIY01000051">
    <property type="protein sequence ID" value="KJL41282.1"/>
    <property type="molecule type" value="Genomic_DNA"/>
</dbReference>
<evidence type="ECO:0000256" key="7">
    <source>
        <dbReference type="ARBA" id="ARBA00022801"/>
    </source>
</evidence>
<evidence type="ECO:0000256" key="1">
    <source>
        <dbReference type="ARBA" id="ARBA00001770"/>
    </source>
</evidence>
<feature type="active site" evidence="9">
    <location>
        <position position="90"/>
    </location>
</feature>
<dbReference type="EC" id="3.4.19.3" evidence="9"/>
<dbReference type="InterPro" id="IPR016125">
    <property type="entry name" value="Peptidase_C15-like"/>
</dbReference>
<keyword evidence="8" id="KW-0788">Thiol protease</keyword>
<evidence type="ECO:0000256" key="9">
    <source>
        <dbReference type="PROSITE-ProRule" id="PRU10076"/>
    </source>
</evidence>
<dbReference type="InterPro" id="IPR000816">
    <property type="entry name" value="Peptidase_C15"/>
</dbReference>
<dbReference type="PRINTS" id="PR00706">
    <property type="entry name" value="PYROGLUPTASE"/>
</dbReference>
<dbReference type="PANTHER" id="PTHR23402:SF1">
    <property type="entry name" value="PYROGLUTAMYL-PEPTIDASE I"/>
    <property type="match status" value="1"/>
</dbReference>
<organism evidence="11 12">
    <name type="scientific">Microbacterium ginsengisoli</name>
    <dbReference type="NCBI Taxonomy" id="400772"/>
    <lineage>
        <taxon>Bacteria</taxon>
        <taxon>Bacillati</taxon>
        <taxon>Actinomycetota</taxon>
        <taxon>Actinomycetes</taxon>
        <taxon>Micrococcales</taxon>
        <taxon>Microbacteriaceae</taxon>
        <taxon>Microbacterium</taxon>
    </lineage>
</organism>
<comment type="function">
    <text evidence="2">Removes 5-oxoproline from various penultimate amino acid residues except L-proline.</text>
</comment>
<dbReference type="PIRSF" id="PIRSF015592">
    <property type="entry name" value="Prld-crbxl_pptds"/>
    <property type="match status" value="1"/>
</dbReference>
<keyword evidence="5" id="KW-0963">Cytoplasm</keyword>
<name>A0A0F0LY01_9MICO</name>
<evidence type="ECO:0000256" key="3">
    <source>
        <dbReference type="ARBA" id="ARBA00004496"/>
    </source>
</evidence>